<name>A0AC58SBV5_TOBAC</name>
<sequence length="297" mass="33399">MDNWNETSNWLTYIRDHNFILKINGIISWKEIFSFAIWTIWVNRNNNLFNNTTIKAVVQYAHKQTVEYKLLTDKEAMPLQKIPISVKWVKPPCNHIKLNINQSFKEGTSLCGFGGLFRDNRGQWVLGFQGSLPGLSPLHAELMALKTGLRLAMEQGFTDLEVESDSTDAISCLENGNATLNNTIHECRLLMIQVKVQTIQHNFREANKPAHKLARNVVRVNNGRDLDIMHYPPPFLTVALSSNYEGSIYLVKNISSDVCTKLASFGNNNVLCDISISCNSQVGNVPLGTANFVNSIS</sequence>
<evidence type="ECO:0000313" key="2">
    <source>
        <dbReference type="RefSeq" id="XP_075082476.1"/>
    </source>
</evidence>
<proteinExistence type="predicted"/>
<protein>
    <submittedName>
        <fullName evidence="2">Uncharacterized protein LOC142166852</fullName>
    </submittedName>
</protein>
<dbReference type="RefSeq" id="XP_075082476.1">
    <property type="nucleotide sequence ID" value="XM_075226375.1"/>
</dbReference>
<organism evidence="1 2">
    <name type="scientific">Nicotiana tabacum</name>
    <name type="common">Common tobacco</name>
    <dbReference type="NCBI Taxonomy" id="4097"/>
    <lineage>
        <taxon>Eukaryota</taxon>
        <taxon>Viridiplantae</taxon>
        <taxon>Streptophyta</taxon>
        <taxon>Embryophyta</taxon>
        <taxon>Tracheophyta</taxon>
        <taxon>Spermatophyta</taxon>
        <taxon>Magnoliopsida</taxon>
        <taxon>eudicotyledons</taxon>
        <taxon>Gunneridae</taxon>
        <taxon>Pentapetalae</taxon>
        <taxon>asterids</taxon>
        <taxon>lamiids</taxon>
        <taxon>Solanales</taxon>
        <taxon>Solanaceae</taxon>
        <taxon>Nicotianoideae</taxon>
        <taxon>Nicotianeae</taxon>
        <taxon>Nicotiana</taxon>
    </lineage>
</organism>
<accession>A0AC58SBV5</accession>
<keyword evidence="1" id="KW-1185">Reference proteome</keyword>
<dbReference type="Proteomes" id="UP000790787">
    <property type="component" value="Chromosome 2"/>
</dbReference>
<evidence type="ECO:0000313" key="1">
    <source>
        <dbReference type="Proteomes" id="UP000790787"/>
    </source>
</evidence>
<reference evidence="1" key="1">
    <citation type="journal article" date="2014" name="Nat. Commun.">
        <title>The tobacco genome sequence and its comparison with those of tomato and potato.</title>
        <authorList>
            <person name="Sierro N."/>
            <person name="Battey J.N."/>
            <person name="Ouadi S."/>
            <person name="Bakaher N."/>
            <person name="Bovet L."/>
            <person name="Willig A."/>
            <person name="Goepfert S."/>
            <person name="Peitsch M.C."/>
            <person name="Ivanov N.V."/>
        </authorList>
    </citation>
    <scope>NUCLEOTIDE SEQUENCE [LARGE SCALE GENOMIC DNA]</scope>
</reference>
<gene>
    <name evidence="2" type="primary">LOC142166852</name>
</gene>
<reference evidence="2" key="2">
    <citation type="submission" date="2025-08" db="UniProtKB">
        <authorList>
            <consortium name="RefSeq"/>
        </authorList>
    </citation>
    <scope>IDENTIFICATION</scope>
    <source>
        <tissue evidence="2">Leaf</tissue>
    </source>
</reference>